<evidence type="ECO:0000313" key="2">
    <source>
        <dbReference type="EMBL" id="MDY0885243.1"/>
    </source>
</evidence>
<dbReference type="RefSeq" id="WP_320510317.1">
    <property type="nucleotide sequence ID" value="NZ_JAXCLW010000008.1"/>
</dbReference>
<dbReference type="SUPFAM" id="SSF55804">
    <property type="entry name" value="Phoshotransferase/anion transport protein"/>
    <property type="match status" value="1"/>
</dbReference>
<keyword evidence="2" id="KW-0813">Transport</keyword>
<dbReference type="PROSITE" id="PS51094">
    <property type="entry name" value="PTS_EIIA_TYPE_2"/>
    <property type="match status" value="1"/>
</dbReference>
<name>A0ABU5EIN2_9PROT</name>
<dbReference type="Pfam" id="PF00359">
    <property type="entry name" value="PTS_EIIA_2"/>
    <property type="match status" value="1"/>
</dbReference>
<protein>
    <submittedName>
        <fullName evidence="2">PTS sugar transporter subunit IIA</fullName>
    </submittedName>
</protein>
<reference evidence="2 3" key="1">
    <citation type="journal article" date="2016" name="Antonie Van Leeuwenhoek">
        <title>Dongia soli sp. nov., isolated from soil from Dokdo, Korea.</title>
        <authorList>
            <person name="Kim D.U."/>
            <person name="Lee H."/>
            <person name="Kim H."/>
            <person name="Kim S.G."/>
            <person name="Ka J.O."/>
        </authorList>
    </citation>
    <scope>NUCLEOTIDE SEQUENCE [LARGE SCALE GENOMIC DNA]</scope>
    <source>
        <strain evidence="2 3">D78</strain>
    </source>
</reference>
<dbReference type="PANTHER" id="PTHR47738">
    <property type="entry name" value="PTS SYSTEM FRUCTOSE-LIKE EIIA COMPONENT-RELATED"/>
    <property type="match status" value="1"/>
</dbReference>
<dbReference type="CDD" id="cd00211">
    <property type="entry name" value="PTS_IIA_fru"/>
    <property type="match status" value="1"/>
</dbReference>
<keyword evidence="2" id="KW-0762">Sugar transport</keyword>
<evidence type="ECO:0000259" key="1">
    <source>
        <dbReference type="PROSITE" id="PS51094"/>
    </source>
</evidence>
<dbReference type="PANTHER" id="PTHR47738:SF3">
    <property type="entry name" value="PHOSPHOTRANSFERASE SYSTEM MANNITOL_FRUCTOSE-SPECIFIC IIA DOMAIN CONTAINING PROTEIN"/>
    <property type="match status" value="1"/>
</dbReference>
<dbReference type="InterPro" id="IPR051541">
    <property type="entry name" value="PTS_SugarTrans_NitroReg"/>
</dbReference>
<dbReference type="InterPro" id="IPR002178">
    <property type="entry name" value="PTS_EIIA_type-2_dom"/>
</dbReference>
<organism evidence="2 3">
    <name type="scientific">Dongia soli</name>
    <dbReference type="NCBI Taxonomy" id="600628"/>
    <lineage>
        <taxon>Bacteria</taxon>
        <taxon>Pseudomonadati</taxon>
        <taxon>Pseudomonadota</taxon>
        <taxon>Alphaproteobacteria</taxon>
        <taxon>Rhodospirillales</taxon>
        <taxon>Dongiaceae</taxon>
        <taxon>Dongia</taxon>
    </lineage>
</organism>
<dbReference type="Proteomes" id="UP001279642">
    <property type="component" value="Unassembled WGS sequence"/>
</dbReference>
<keyword evidence="3" id="KW-1185">Reference proteome</keyword>
<feature type="domain" description="PTS EIIA type-2" evidence="1">
    <location>
        <begin position="8"/>
        <end position="155"/>
    </location>
</feature>
<dbReference type="EMBL" id="JAXCLW010000008">
    <property type="protein sequence ID" value="MDY0885243.1"/>
    <property type="molecule type" value="Genomic_DNA"/>
</dbReference>
<dbReference type="InterPro" id="IPR016152">
    <property type="entry name" value="PTrfase/Anion_transptr"/>
</dbReference>
<sequence length="156" mass="16691">MMSNTLMRLIDPQMIFTGIEAGDANEVIALLGGKLAEQDLVTESYVEAVIARETDMPTGLPLGEINVAVPHTDPEHVVMPAVAVATLTKPVLFGNMEDPDEKLPISIVFLLALKEKDKQVEMLQAIAGLIQNGSLLEEMTAAADKEDILALLAKAA</sequence>
<dbReference type="Gene3D" id="3.40.930.10">
    <property type="entry name" value="Mannitol-specific EII, Chain A"/>
    <property type="match status" value="1"/>
</dbReference>
<proteinExistence type="predicted"/>
<gene>
    <name evidence="2" type="ORF">SMD27_20545</name>
</gene>
<evidence type="ECO:0000313" key="3">
    <source>
        <dbReference type="Proteomes" id="UP001279642"/>
    </source>
</evidence>
<comment type="caution">
    <text evidence="2">The sequence shown here is derived from an EMBL/GenBank/DDBJ whole genome shotgun (WGS) entry which is preliminary data.</text>
</comment>
<accession>A0ABU5EIN2</accession>